<dbReference type="Proteomes" id="UP000694941">
    <property type="component" value="Unplaced"/>
</dbReference>
<reference evidence="3" key="1">
    <citation type="submission" date="2025-08" db="UniProtKB">
        <authorList>
            <consortium name="RefSeq"/>
        </authorList>
    </citation>
    <scope>IDENTIFICATION</scope>
    <source>
        <tissue evidence="3">Muscle</tissue>
    </source>
</reference>
<organism evidence="2 3">
    <name type="scientific">Limulus polyphemus</name>
    <name type="common">Atlantic horseshoe crab</name>
    <dbReference type="NCBI Taxonomy" id="6850"/>
    <lineage>
        <taxon>Eukaryota</taxon>
        <taxon>Metazoa</taxon>
        <taxon>Ecdysozoa</taxon>
        <taxon>Arthropoda</taxon>
        <taxon>Chelicerata</taxon>
        <taxon>Merostomata</taxon>
        <taxon>Xiphosura</taxon>
        <taxon>Limulidae</taxon>
        <taxon>Limulus</taxon>
    </lineage>
</organism>
<name>A0ABM1SEN5_LIMPO</name>
<dbReference type="PANTHER" id="PTHR11475:SF109">
    <property type="entry name" value="CHORION PEROXIDASE-LIKE PROTEIN"/>
    <property type="match status" value="1"/>
</dbReference>
<accession>A0ABM1SEN5</accession>
<keyword evidence="2" id="KW-1185">Reference proteome</keyword>
<dbReference type="CDD" id="cd09823">
    <property type="entry name" value="peroxinectin_like"/>
    <property type="match status" value="1"/>
</dbReference>
<gene>
    <name evidence="3" type="primary">LOC106459838</name>
</gene>
<dbReference type="InterPro" id="IPR010255">
    <property type="entry name" value="Haem_peroxidase_sf"/>
</dbReference>
<dbReference type="PRINTS" id="PR00457">
    <property type="entry name" value="ANPEROXIDASE"/>
</dbReference>
<dbReference type="PANTHER" id="PTHR11475">
    <property type="entry name" value="OXIDASE/PEROXIDASE"/>
    <property type="match status" value="1"/>
</dbReference>
<dbReference type="InterPro" id="IPR019791">
    <property type="entry name" value="Haem_peroxidase_animal"/>
</dbReference>
<dbReference type="PROSITE" id="PS50292">
    <property type="entry name" value="PEROXIDASE_3"/>
    <property type="match status" value="1"/>
</dbReference>
<keyword evidence="1" id="KW-0560">Oxidoreductase</keyword>
<dbReference type="SUPFAM" id="SSF48113">
    <property type="entry name" value="Heme-dependent peroxidases"/>
    <property type="match status" value="1"/>
</dbReference>
<evidence type="ECO:0000256" key="1">
    <source>
        <dbReference type="ARBA" id="ARBA00022559"/>
    </source>
</evidence>
<dbReference type="Gene3D" id="1.10.640.10">
    <property type="entry name" value="Haem peroxidase domain superfamily, animal type"/>
    <property type="match status" value="1"/>
</dbReference>
<dbReference type="Pfam" id="PF03098">
    <property type="entry name" value="An_peroxidase"/>
    <property type="match status" value="1"/>
</dbReference>
<dbReference type="InterPro" id="IPR037120">
    <property type="entry name" value="Haem_peroxidase_sf_animal"/>
</dbReference>
<protein>
    <submittedName>
        <fullName evidence="3">Chorion peroxidase-like</fullName>
    </submittedName>
</protein>
<evidence type="ECO:0000313" key="2">
    <source>
        <dbReference type="Proteomes" id="UP000694941"/>
    </source>
</evidence>
<evidence type="ECO:0000313" key="3">
    <source>
        <dbReference type="RefSeq" id="XP_022242090.1"/>
    </source>
</evidence>
<keyword evidence="1" id="KW-0575">Peroxidase</keyword>
<dbReference type="RefSeq" id="XP_022242090.1">
    <property type="nucleotide sequence ID" value="XM_022386382.1"/>
</dbReference>
<sequence>MLAIFLLTTVAFGQELSRNLTAGQNGYHKGELETIGQTVEGLWSLDKAPTTGWSPEVPRTNRAELDVPLVPIALADTESRMLILNTAAQYGLQMADDIVETLEPMLFSKGVMLHDSDVGSLLSTFSNLLPQAKQMSRVALAAVSATSLLSERFQLTREQITSGLQQIDVYNTPLSTNCPLPVQSDPECPWFSRHYRTADGSCNNQANLLWGRSLTPFVRFLPPDYSDGVSKPRISRGRTPLPSARHLSNALIQHQDRPHPRASVMLMQWGQFLDHDMTHSAVTTGFNGAKLRCCGVSPALQHPACFPILIPHDDVFYSHYNVSCMEFARSSPSPHHGCGLGPQEQINEITSYLDASNVYGSTKSDAAYLRAFKGGRLRETSFKFKKSILPPGTVKELEECRHIDPHNTACFTAGDARVNELPSLTAMHTVWLRQHNRLANHLALYNPHWDDEKVYQESRRIVGAMTQHITYNEFLPVVLGELVMKVYGLTLKPRGHYTKYDPTVNAGVANAFATAAFRFGHSLVPGRFLRYSKDTAPSRALRNEFFNPGSMLQDGSMDKLLLGLLNQKAQQVDEYITGELCNHLFQRHHHMFGMDLFAVNIQRGRDHGIPSYTAWRRYCSLKSVHSFSDLRGLMEDYVIRRLEEMYETVDDIDLYIAGLAEKPVIGGLVGPTFACIIAQQFQNFKIGDRFWYENGGFESSFTSEQLQELRKTSFARILCDNLDEIVTIQLRPMEQWNIRWNPRVLCSSSNLPNLNLDKWIESPG</sequence>
<dbReference type="GeneID" id="106459838"/>
<proteinExistence type="predicted"/>